<accession>A0A7R9HB22</accession>
<dbReference type="EMBL" id="OD008249">
    <property type="protein sequence ID" value="CAD7414740.1"/>
    <property type="molecule type" value="Genomic_DNA"/>
</dbReference>
<proteinExistence type="predicted"/>
<dbReference type="AlphaFoldDB" id="A0A7R9HB22"/>
<organism evidence="1">
    <name type="scientific">Timema poppense</name>
    <name type="common">Walking stick</name>
    <dbReference type="NCBI Taxonomy" id="170557"/>
    <lineage>
        <taxon>Eukaryota</taxon>
        <taxon>Metazoa</taxon>
        <taxon>Ecdysozoa</taxon>
        <taxon>Arthropoda</taxon>
        <taxon>Hexapoda</taxon>
        <taxon>Insecta</taxon>
        <taxon>Pterygota</taxon>
        <taxon>Neoptera</taxon>
        <taxon>Polyneoptera</taxon>
        <taxon>Phasmatodea</taxon>
        <taxon>Timematodea</taxon>
        <taxon>Timematoidea</taxon>
        <taxon>Timematidae</taxon>
        <taxon>Timema</taxon>
    </lineage>
</organism>
<protein>
    <submittedName>
        <fullName evidence="1">Uncharacterized protein</fullName>
    </submittedName>
</protein>
<name>A0A7R9HB22_TIMPO</name>
<sequence length="155" mass="17869">MTRTPGREAERKFDDWPDRCREQPHLNLDYSSHVWYGGIRKVELEDVNPHLRGGRVENHLGKTTPSSPDRDSNLDLPVLCSRAQHDKRVSQLRHRGGLMPQINQYGIQVVVIVDGEKIPITWICVRDEKRHIGKVMKALHQLFEVFILPSAIPSH</sequence>
<gene>
    <name evidence="1" type="ORF">TPSB3V08_LOCUS9866</name>
</gene>
<reference evidence="1" key="1">
    <citation type="submission" date="2020-11" db="EMBL/GenBank/DDBJ databases">
        <authorList>
            <person name="Tran Van P."/>
        </authorList>
    </citation>
    <scope>NUCLEOTIDE SEQUENCE</scope>
</reference>
<evidence type="ECO:0000313" key="1">
    <source>
        <dbReference type="EMBL" id="CAD7414740.1"/>
    </source>
</evidence>